<keyword evidence="3 5" id="KW-0964">Secreted</keyword>
<evidence type="ECO:0000256" key="4">
    <source>
        <dbReference type="ARBA" id="ARBA00022729"/>
    </source>
</evidence>
<evidence type="ECO:0000313" key="6">
    <source>
        <dbReference type="EMBL" id="AEK80827.1"/>
    </source>
</evidence>
<dbReference type="VEuPathDB" id="FungiDB:PHYSODRAFT_288847"/>
<evidence type="ECO:0000256" key="3">
    <source>
        <dbReference type="ARBA" id="ARBA00022525"/>
    </source>
</evidence>
<feature type="chain" id="PRO_5007652809" description="RxLR effector protein" evidence="5">
    <location>
        <begin position="24"/>
        <end position="236"/>
    </location>
</feature>
<dbReference type="InterPro" id="IPR031825">
    <property type="entry name" value="RXLR"/>
</dbReference>
<dbReference type="AlphaFoldDB" id="E0W4T3"/>
<comment type="similarity">
    <text evidence="2 5">Belongs to the RxLR effector family.</text>
</comment>
<gene>
    <name evidence="6" type="primary">Avh</name>
</gene>
<comment type="domain">
    <text evidence="5">The RxLR-dEER motif acts to carry the protein into the host cell cytoplasm through binding to cell surface phosphatidylinositol-3-phosphate.</text>
</comment>
<dbReference type="RefSeq" id="XP_009536568.1">
    <property type="nucleotide sequence ID" value="XM_009538273.1"/>
</dbReference>
<dbReference type="OrthoDB" id="126873at2759"/>
<name>E0W4T3_PHYSO</name>
<dbReference type="EMBL" id="JN254016">
    <property type="protein sequence ID" value="AEK80829.1"/>
    <property type="molecule type" value="Genomic_DNA"/>
</dbReference>
<dbReference type="Pfam" id="PF16810">
    <property type="entry name" value="RXLR"/>
    <property type="match status" value="1"/>
</dbReference>
<comment type="function">
    <text evidence="5">Effector that suppresses plant defense responses during pathogen infection.</text>
</comment>
<reference evidence="6" key="1">
    <citation type="journal article" date="2011" name="Plant Cell">
        <title>Transcriptional programming and functional interactions within the Phytophthora sojae RXLR effector repertoire.</title>
        <authorList>
            <person name="Wang Q."/>
            <person name="Han C."/>
            <person name="Ferreira A.O."/>
            <person name="Yu X."/>
            <person name="Ye W."/>
            <person name="Tripathy S."/>
            <person name="Kale S.D."/>
            <person name="Gu B."/>
            <person name="Sheng Y."/>
            <person name="Sui Y."/>
            <person name="Wang X."/>
            <person name="Zhang Z."/>
            <person name="Cheng B."/>
            <person name="Dong S."/>
            <person name="Shan W."/>
            <person name="Zheng X."/>
            <person name="Dou D."/>
            <person name="Tyler B.M."/>
            <person name="Wang Y."/>
        </authorList>
    </citation>
    <scope>NUCLEOTIDE SEQUENCE</scope>
    <source>
        <strain evidence="6">P7064</strain>
        <strain evidence="7">P7074</strain>
        <strain evidence="8">P7076</strain>
    </source>
</reference>
<protein>
    <recommendedName>
        <fullName evidence="5">RxLR effector protein</fullName>
    </recommendedName>
</protein>
<sequence length="236" mass="26527">MELYGFVLLAAAVLVASADLCAASKESHLTAADALTHALQNETPTKRFLRVSTTNKDDYGEQRGISVEKISNVLKSSKTKELEALLKADDTITNAFKKLKLSTMPVAQNNFVKTEMVVKLFSSRNFKVWAKHAAQINKQDPEGAMVNALRKEFDDKTLANMILVGKLSWKSKSTAKKMEKALFNAWYSEGKRPDGVLADILMVKFHDIRRSPRAMAIWADYTDYFKKRVLDYGRGK</sequence>
<comment type="subcellular location">
    <subcellularLocation>
        <location evidence="1 5">Secreted</location>
    </subcellularLocation>
</comment>
<evidence type="ECO:0000313" key="7">
    <source>
        <dbReference type="EMBL" id="AEK80828.1"/>
    </source>
</evidence>
<feature type="signal peptide" evidence="5">
    <location>
        <begin position="1"/>
        <end position="23"/>
    </location>
</feature>
<evidence type="ECO:0000256" key="2">
    <source>
        <dbReference type="ARBA" id="ARBA00010400"/>
    </source>
</evidence>
<dbReference type="HOGENOM" id="CLU_1196877_0_0_1"/>
<evidence type="ECO:0000256" key="5">
    <source>
        <dbReference type="RuleBase" id="RU367124"/>
    </source>
</evidence>
<evidence type="ECO:0000256" key="1">
    <source>
        <dbReference type="ARBA" id="ARBA00004613"/>
    </source>
</evidence>
<evidence type="ECO:0000313" key="8">
    <source>
        <dbReference type="EMBL" id="AEK80829.1"/>
    </source>
</evidence>
<dbReference type="KEGG" id="psoj:PHYSODRAFT_288847"/>
<keyword evidence="4 5" id="KW-0732">Signal</keyword>
<dbReference type="EMBL" id="JN254015">
    <property type="protein sequence ID" value="AEK80828.1"/>
    <property type="molecule type" value="Genomic_DNA"/>
</dbReference>
<accession>E0W4T3</accession>
<dbReference type="SMR" id="E0W4T3"/>
<organism evidence="6">
    <name type="scientific">Phytophthora sojae</name>
    <name type="common">Soybean stem and root rot agent</name>
    <name type="synonym">Phytophthora megasperma f. sp. glycines</name>
    <dbReference type="NCBI Taxonomy" id="67593"/>
    <lineage>
        <taxon>Eukaryota</taxon>
        <taxon>Sar</taxon>
        <taxon>Stramenopiles</taxon>
        <taxon>Oomycota</taxon>
        <taxon>Peronosporomycetes</taxon>
        <taxon>Peronosporales</taxon>
        <taxon>Peronosporaceae</taxon>
        <taxon>Phytophthora</taxon>
    </lineage>
</organism>
<proteinExistence type="inferred from homology"/>
<dbReference type="EMBL" id="JN254014">
    <property type="protein sequence ID" value="AEK80827.1"/>
    <property type="molecule type" value="Genomic_DNA"/>
</dbReference>